<evidence type="ECO:0000313" key="2">
    <source>
        <dbReference type="Proteomes" id="UP000324800"/>
    </source>
</evidence>
<dbReference type="Proteomes" id="UP000324800">
    <property type="component" value="Unassembled WGS sequence"/>
</dbReference>
<dbReference type="EMBL" id="SNRW01042662">
    <property type="protein sequence ID" value="KAA6331278.1"/>
    <property type="molecule type" value="Genomic_DNA"/>
</dbReference>
<name>A0A5J4RBT4_9EUKA</name>
<organism evidence="1 2">
    <name type="scientific">Streblomastix strix</name>
    <dbReference type="NCBI Taxonomy" id="222440"/>
    <lineage>
        <taxon>Eukaryota</taxon>
        <taxon>Metamonada</taxon>
        <taxon>Preaxostyla</taxon>
        <taxon>Oxymonadida</taxon>
        <taxon>Streblomastigidae</taxon>
        <taxon>Streblomastix</taxon>
    </lineage>
</organism>
<proteinExistence type="predicted"/>
<protein>
    <submittedName>
        <fullName evidence="1">Uncharacterized protein</fullName>
    </submittedName>
</protein>
<dbReference type="AlphaFoldDB" id="A0A5J4RBT4"/>
<comment type="caution">
    <text evidence="1">The sequence shown here is derived from an EMBL/GenBank/DDBJ whole genome shotgun (WGS) entry which is preliminary data.</text>
</comment>
<evidence type="ECO:0000313" key="1">
    <source>
        <dbReference type="EMBL" id="KAA6331278.1"/>
    </source>
</evidence>
<reference evidence="1 2" key="1">
    <citation type="submission" date="2019-03" db="EMBL/GenBank/DDBJ databases">
        <title>Single cell metagenomics reveals metabolic interactions within the superorganism composed of flagellate Streblomastix strix and complex community of Bacteroidetes bacteria on its surface.</title>
        <authorList>
            <person name="Treitli S.C."/>
            <person name="Kolisko M."/>
            <person name="Husnik F."/>
            <person name="Keeling P."/>
            <person name="Hampl V."/>
        </authorList>
    </citation>
    <scope>NUCLEOTIDE SEQUENCE [LARGE SCALE GENOMIC DNA]</scope>
    <source>
        <strain evidence="1">ST1C</strain>
    </source>
</reference>
<feature type="non-terminal residue" evidence="1">
    <location>
        <position position="94"/>
    </location>
</feature>
<accession>A0A5J4RBT4</accession>
<gene>
    <name evidence="1" type="ORF">EZS28_053407</name>
</gene>
<sequence length="94" mass="11261">MHSMRHPVLDMIIHRIDLDQSSENNLINFDREVIRFDLVVTLHLKHVYCIMTLGHYYILLLIFAIQLECECIFEEVIESERYDIGVEELSIQKR</sequence>